<evidence type="ECO:0000256" key="1">
    <source>
        <dbReference type="SAM" id="Phobius"/>
    </source>
</evidence>
<comment type="caution">
    <text evidence="2">The sequence shown here is derived from an EMBL/GenBank/DDBJ whole genome shotgun (WGS) entry which is preliminary data.</text>
</comment>
<keyword evidence="1" id="KW-0812">Transmembrane</keyword>
<proteinExistence type="predicted"/>
<dbReference type="AlphaFoldDB" id="X1T7V2"/>
<keyword evidence="1" id="KW-0472">Membrane</keyword>
<keyword evidence="1" id="KW-1133">Transmembrane helix</keyword>
<protein>
    <submittedName>
        <fullName evidence="2">Uncharacterized protein</fullName>
    </submittedName>
</protein>
<reference evidence="2" key="1">
    <citation type="journal article" date="2014" name="Front. Microbiol.">
        <title>High frequency of phylogenetically diverse reductive dehalogenase-homologous genes in deep subseafloor sedimentary metagenomes.</title>
        <authorList>
            <person name="Kawai M."/>
            <person name="Futagami T."/>
            <person name="Toyoda A."/>
            <person name="Takaki Y."/>
            <person name="Nishi S."/>
            <person name="Hori S."/>
            <person name="Arai W."/>
            <person name="Tsubouchi T."/>
            <person name="Morono Y."/>
            <person name="Uchiyama I."/>
            <person name="Ito T."/>
            <person name="Fujiyama A."/>
            <person name="Inagaki F."/>
            <person name="Takami H."/>
        </authorList>
    </citation>
    <scope>NUCLEOTIDE SEQUENCE</scope>
    <source>
        <strain evidence="2">Expedition CK06-06</strain>
    </source>
</reference>
<organism evidence="2">
    <name type="scientific">marine sediment metagenome</name>
    <dbReference type="NCBI Taxonomy" id="412755"/>
    <lineage>
        <taxon>unclassified sequences</taxon>
        <taxon>metagenomes</taxon>
        <taxon>ecological metagenomes</taxon>
    </lineage>
</organism>
<accession>X1T7V2</accession>
<gene>
    <name evidence="2" type="ORF">S12H4_31939</name>
</gene>
<sequence>MGEVIDEADAIEFAQEAFKGYVPGMPTITVKPGDLPPSVKDNDYGYGLPLGSLIAQATGPAVGVTTVMQTVVPILGLGMVGMMMASVAKGMKF</sequence>
<dbReference type="EMBL" id="BARW01018687">
    <property type="protein sequence ID" value="GAJ01364.1"/>
    <property type="molecule type" value="Genomic_DNA"/>
</dbReference>
<name>X1T7V2_9ZZZZ</name>
<feature type="transmembrane region" description="Helical" evidence="1">
    <location>
        <begin position="70"/>
        <end position="88"/>
    </location>
</feature>
<evidence type="ECO:0000313" key="2">
    <source>
        <dbReference type="EMBL" id="GAJ01364.1"/>
    </source>
</evidence>